<sequence length="131" mass="14754">MPITNVEYKDILFLRACLIHLLLGPLRESDRISQIQSLTELISKKTLPFLELTGFKRHPPLNDIHFSDFCSIADLYIGGLCLAEINFVGFWLSNIGSSKFRFLQGLEPIVSGWAKTENIVELTSLGKKSQS</sequence>
<evidence type="ECO:0000313" key="2">
    <source>
        <dbReference type="Proteomes" id="UP001177003"/>
    </source>
</evidence>
<dbReference type="AlphaFoldDB" id="A0AA35VJJ1"/>
<dbReference type="EMBL" id="OX465077">
    <property type="protein sequence ID" value="CAI9270098.1"/>
    <property type="molecule type" value="Genomic_DNA"/>
</dbReference>
<organism evidence="1 2">
    <name type="scientific">Lactuca saligna</name>
    <name type="common">Willowleaf lettuce</name>
    <dbReference type="NCBI Taxonomy" id="75948"/>
    <lineage>
        <taxon>Eukaryota</taxon>
        <taxon>Viridiplantae</taxon>
        <taxon>Streptophyta</taxon>
        <taxon>Embryophyta</taxon>
        <taxon>Tracheophyta</taxon>
        <taxon>Spermatophyta</taxon>
        <taxon>Magnoliopsida</taxon>
        <taxon>eudicotyledons</taxon>
        <taxon>Gunneridae</taxon>
        <taxon>Pentapetalae</taxon>
        <taxon>asterids</taxon>
        <taxon>campanulids</taxon>
        <taxon>Asterales</taxon>
        <taxon>Asteraceae</taxon>
        <taxon>Cichorioideae</taxon>
        <taxon>Cichorieae</taxon>
        <taxon>Lactucinae</taxon>
        <taxon>Lactuca</taxon>
    </lineage>
</organism>
<accession>A0AA35VJJ1</accession>
<protein>
    <submittedName>
        <fullName evidence="1">Uncharacterized protein</fullName>
    </submittedName>
</protein>
<reference evidence="1" key="1">
    <citation type="submission" date="2023-04" db="EMBL/GenBank/DDBJ databases">
        <authorList>
            <person name="Vijverberg K."/>
            <person name="Xiong W."/>
            <person name="Schranz E."/>
        </authorList>
    </citation>
    <scope>NUCLEOTIDE SEQUENCE</scope>
</reference>
<dbReference type="Proteomes" id="UP001177003">
    <property type="component" value="Chromosome 1"/>
</dbReference>
<gene>
    <name evidence="1" type="ORF">LSALG_LOCUS10432</name>
</gene>
<name>A0AA35VJJ1_LACSI</name>
<keyword evidence="2" id="KW-1185">Reference proteome</keyword>
<evidence type="ECO:0000313" key="1">
    <source>
        <dbReference type="EMBL" id="CAI9270098.1"/>
    </source>
</evidence>
<proteinExistence type="predicted"/>